<feature type="signal peptide" evidence="1">
    <location>
        <begin position="1"/>
        <end position="24"/>
    </location>
</feature>
<evidence type="ECO:0000313" key="3">
    <source>
        <dbReference type="EMBL" id="MFC5910285.1"/>
    </source>
</evidence>
<dbReference type="CDD" id="cd08501">
    <property type="entry name" value="PBP2_Lpqw"/>
    <property type="match status" value="1"/>
</dbReference>
<comment type="caution">
    <text evidence="3">The sequence shown here is derived from an EMBL/GenBank/DDBJ whole genome shotgun (WGS) entry which is preliminary data.</text>
</comment>
<name>A0ABW1G8P8_9ACTN</name>
<feature type="chain" id="PRO_5045260254" evidence="1">
    <location>
        <begin position="25"/>
        <end position="569"/>
    </location>
</feature>
<dbReference type="InterPro" id="IPR039424">
    <property type="entry name" value="SBP_5"/>
</dbReference>
<dbReference type="PIRSF" id="PIRSF002741">
    <property type="entry name" value="MppA"/>
    <property type="match status" value="1"/>
</dbReference>
<keyword evidence="1" id="KW-0732">Signal</keyword>
<reference evidence="4" key="1">
    <citation type="journal article" date="2019" name="Int. J. Syst. Evol. Microbiol.">
        <title>The Global Catalogue of Microorganisms (GCM) 10K type strain sequencing project: providing services to taxonomists for standard genome sequencing and annotation.</title>
        <authorList>
            <consortium name="The Broad Institute Genomics Platform"/>
            <consortium name="The Broad Institute Genome Sequencing Center for Infectious Disease"/>
            <person name="Wu L."/>
            <person name="Ma J."/>
        </authorList>
    </citation>
    <scope>NUCLEOTIDE SEQUENCE [LARGE SCALE GENOMIC DNA]</scope>
    <source>
        <strain evidence="4">JCM 4816</strain>
    </source>
</reference>
<dbReference type="SUPFAM" id="SSF53850">
    <property type="entry name" value="Periplasmic binding protein-like II"/>
    <property type="match status" value="1"/>
</dbReference>
<protein>
    <submittedName>
        <fullName evidence="3">ABC transporter family substrate-binding protein</fullName>
    </submittedName>
</protein>
<feature type="domain" description="Solute-binding protein family 5" evidence="2">
    <location>
        <begin position="120"/>
        <end position="484"/>
    </location>
</feature>
<dbReference type="Pfam" id="PF00496">
    <property type="entry name" value="SBP_bac_5"/>
    <property type="match status" value="1"/>
</dbReference>
<dbReference type="PROSITE" id="PS51257">
    <property type="entry name" value="PROKAR_LIPOPROTEIN"/>
    <property type="match status" value="1"/>
</dbReference>
<dbReference type="Gene3D" id="3.10.105.10">
    <property type="entry name" value="Dipeptide-binding Protein, Domain 3"/>
    <property type="match status" value="1"/>
</dbReference>
<organism evidence="3 4">
    <name type="scientific">Streptacidiphilus monticola</name>
    <dbReference type="NCBI Taxonomy" id="2161674"/>
    <lineage>
        <taxon>Bacteria</taxon>
        <taxon>Bacillati</taxon>
        <taxon>Actinomycetota</taxon>
        <taxon>Actinomycetes</taxon>
        <taxon>Kitasatosporales</taxon>
        <taxon>Streptomycetaceae</taxon>
        <taxon>Streptacidiphilus</taxon>
    </lineage>
</organism>
<accession>A0ABW1G8P8</accession>
<evidence type="ECO:0000256" key="1">
    <source>
        <dbReference type="SAM" id="SignalP"/>
    </source>
</evidence>
<gene>
    <name evidence="3" type="ORF">ACFP3V_24065</name>
</gene>
<dbReference type="RefSeq" id="WP_380587171.1">
    <property type="nucleotide sequence ID" value="NZ_JBHSQJ010000107.1"/>
</dbReference>
<dbReference type="Gene3D" id="3.40.190.10">
    <property type="entry name" value="Periplasmic binding protein-like II"/>
    <property type="match status" value="1"/>
</dbReference>
<proteinExistence type="predicted"/>
<dbReference type="Proteomes" id="UP001596174">
    <property type="component" value="Unassembled WGS sequence"/>
</dbReference>
<evidence type="ECO:0000313" key="4">
    <source>
        <dbReference type="Proteomes" id="UP001596174"/>
    </source>
</evidence>
<dbReference type="PANTHER" id="PTHR30290:SF65">
    <property type="entry name" value="MONOACYL PHOSPHATIDYLINOSITOL TETRAMANNOSIDE-BINDING PROTEIN LPQW-RELATED"/>
    <property type="match status" value="1"/>
</dbReference>
<dbReference type="PANTHER" id="PTHR30290">
    <property type="entry name" value="PERIPLASMIC BINDING COMPONENT OF ABC TRANSPORTER"/>
    <property type="match status" value="1"/>
</dbReference>
<sequence length="569" mass="60661">MSRNTVKVATAIALSAGLVLTASACSSSGKGTTAAPSHSAYNPNLNQINPVDPANLKQGGTFNFPVDQYSSQWNVLQADSQNELSITQTLAPVMPSSLFHSTADNKLTPNTDYITSAKVETVNGKQVTTYEINPKAKWSDGTDITWKDFQAVWQADNGKNPKYAVIGTTGYDQIESVAQGKDAKEVVVTYATPFADWQSLFAPLYPASQIGTLDGFNNAYRNKIPVTAGPFKIQSMNPTTKTVTEVPDPNWWGQKPVLSQINFVTLDAATEPSAFASGEIDVMDIGPSAAAYAKAKSVAGASIRVAGAPNLRQLLLNGTSPILTDQNVRQAIFQGINRIAIGQSDLASLPWQIKPLNNHFLVNNANGYVDNAGELGAYDPKAAGAKLDAAGWKMGSNGYRAKDGKELDLTLEIPAGTPVAQNESTLLVPMLKNLGIKLKVVLGTQDHFFDDVAAGKFDLTIFSGIGAIPFFPLTNSQASFASPKNGNVGQNYSRIGSADVDSAMAAAAGETDPTKYLADINQADKALWTLAVNLPLYQRPQIVATKPTVANWGAFGFQDVDWTKVGFTK</sequence>
<evidence type="ECO:0000259" key="2">
    <source>
        <dbReference type="Pfam" id="PF00496"/>
    </source>
</evidence>
<dbReference type="InterPro" id="IPR000914">
    <property type="entry name" value="SBP_5_dom"/>
</dbReference>
<dbReference type="Gene3D" id="3.90.76.10">
    <property type="entry name" value="Dipeptide-binding Protein, Domain 1"/>
    <property type="match status" value="1"/>
</dbReference>
<keyword evidence="4" id="KW-1185">Reference proteome</keyword>
<dbReference type="InterPro" id="IPR030678">
    <property type="entry name" value="Peptide/Ni-bd"/>
</dbReference>
<dbReference type="EMBL" id="JBHSQJ010000107">
    <property type="protein sequence ID" value="MFC5910285.1"/>
    <property type="molecule type" value="Genomic_DNA"/>
</dbReference>